<evidence type="ECO:0000256" key="2">
    <source>
        <dbReference type="ARBA" id="ARBA00022741"/>
    </source>
</evidence>
<comment type="similarity">
    <text evidence="1">Belongs to the protein kinase superfamily. STE Ser/Thr protein kinase family. STE20 subfamily.</text>
</comment>
<evidence type="ECO:0000256" key="4">
    <source>
        <dbReference type="SAM" id="MobiDB-lite"/>
    </source>
</evidence>
<reference evidence="6 7" key="1">
    <citation type="journal article" date="2016" name="Nat. Commun.">
        <title>Ectomycorrhizal ecology is imprinted in the genome of the dominant symbiotic fungus Cenococcum geophilum.</title>
        <authorList>
            <consortium name="DOE Joint Genome Institute"/>
            <person name="Peter M."/>
            <person name="Kohler A."/>
            <person name="Ohm R.A."/>
            <person name="Kuo A."/>
            <person name="Krutzmann J."/>
            <person name="Morin E."/>
            <person name="Arend M."/>
            <person name="Barry K.W."/>
            <person name="Binder M."/>
            <person name="Choi C."/>
            <person name="Clum A."/>
            <person name="Copeland A."/>
            <person name="Grisel N."/>
            <person name="Haridas S."/>
            <person name="Kipfer T."/>
            <person name="LaButti K."/>
            <person name="Lindquist E."/>
            <person name="Lipzen A."/>
            <person name="Maire R."/>
            <person name="Meier B."/>
            <person name="Mihaltcheva S."/>
            <person name="Molinier V."/>
            <person name="Murat C."/>
            <person name="Poggeler S."/>
            <person name="Quandt C.A."/>
            <person name="Sperisen C."/>
            <person name="Tritt A."/>
            <person name="Tisserant E."/>
            <person name="Crous P.W."/>
            <person name="Henrissat B."/>
            <person name="Nehls U."/>
            <person name="Egli S."/>
            <person name="Spatafora J.W."/>
            <person name="Grigoriev I.V."/>
            <person name="Martin F.M."/>
        </authorList>
    </citation>
    <scope>NUCLEOTIDE SEQUENCE [LARGE SCALE GENOMIC DNA]</scope>
    <source>
        <strain evidence="6 7">CBS 459.81</strain>
    </source>
</reference>
<accession>A0A8E2E871</accession>
<feature type="compositionally biased region" description="Basic and acidic residues" evidence="4">
    <location>
        <begin position="1"/>
        <end position="13"/>
    </location>
</feature>
<dbReference type="SUPFAM" id="SSF56112">
    <property type="entry name" value="Protein kinase-like (PK-like)"/>
    <property type="match status" value="1"/>
</dbReference>
<gene>
    <name evidence="6" type="ORF">K432DRAFT_426830</name>
</gene>
<keyword evidence="2" id="KW-0547">Nucleotide-binding</keyword>
<dbReference type="GO" id="GO:0005524">
    <property type="term" value="F:ATP binding"/>
    <property type="evidence" value="ECO:0007669"/>
    <property type="project" value="UniProtKB-KW"/>
</dbReference>
<dbReference type="EMBL" id="KV745026">
    <property type="protein sequence ID" value="OCK79043.1"/>
    <property type="molecule type" value="Genomic_DNA"/>
</dbReference>
<evidence type="ECO:0000256" key="1">
    <source>
        <dbReference type="ARBA" id="ARBA00008874"/>
    </source>
</evidence>
<dbReference type="PANTHER" id="PTHR45832:SF22">
    <property type="entry name" value="SERINE_THREONINE-PROTEIN KINASE SAMKA-RELATED"/>
    <property type="match status" value="1"/>
</dbReference>
<name>A0A8E2E871_9PEZI</name>
<proteinExistence type="inferred from homology"/>
<evidence type="ECO:0000313" key="7">
    <source>
        <dbReference type="Proteomes" id="UP000250266"/>
    </source>
</evidence>
<dbReference type="InterPro" id="IPR051931">
    <property type="entry name" value="PAK3-like"/>
</dbReference>
<dbReference type="Pfam" id="PF00069">
    <property type="entry name" value="Pkinase"/>
    <property type="match status" value="1"/>
</dbReference>
<dbReference type="GO" id="GO:0004672">
    <property type="term" value="F:protein kinase activity"/>
    <property type="evidence" value="ECO:0007669"/>
    <property type="project" value="InterPro"/>
</dbReference>
<dbReference type="InterPro" id="IPR000719">
    <property type="entry name" value="Prot_kinase_dom"/>
</dbReference>
<evidence type="ECO:0000256" key="3">
    <source>
        <dbReference type="ARBA" id="ARBA00022840"/>
    </source>
</evidence>
<dbReference type="Proteomes" id="UP000250266">
    <property type="component" value="Unassembled WGS sequence"/>
</dbReference>
<protein>
    <recommendedName>
        <fullName evidence="5">Protein kinase domain-containing protein</fullName>
    </recommendedName>
</protein>
<feature type="region of interest" description="Disordered" evidence="4">
    <location>
        <begin position="1"/>
        <end position="80"/>
    </location>
</feature>
<evidence type="ECO:0000259" key="5">
    <source>
        <dbReference type="PROSITE" id="PS50011"/>
    </source>
</evidence>
<feature type="compositionally biased region" description="Pro residues" evidence="4">
    <location>
        <begin position="62"/>
        <end position="71"/>
    </location>
</feature>
<dbReference type="PANTHER" id="PTHR45832">
    <property type="entry name" value="SERINE/THREONINE-PROTEIN KINASE SAMKA-RELATED-RELATED"/>
    <property type="match status" value="1"/>
</dbReference>
<organism evidence="6 7">
    <name type="scientific">Lepidopterella palustris CBS 459.81</name>
    <dbReference type="NCBI Taxonomy" id="1314670"/>
    <lineage>
        <taxon>Eukaryota</taxon>
        <taxon>Fungi</taxon>
        <taxon>Dikarya</taxon>
        <taxon>Ascomycota</taxon>
        <taxon>Pezizomycotina</taxon>
        <taxon>Dothideomycetes</taxon>
        <taxon>Pleosporomycetidae</taxon>
        <taxon>Mytilinidiales</taxon>
        <taxon>Argynnaceae</taxon>
        <taxon>Lepidopterella</taxon>
    </lineage>
</organism>
<dbReference type="Gene3D" id="1.10.510.10">
    <property type="entry name" value="Transferase(Phosphotransferase) domain 1"/>
    <property type="match status" value="1"/>
</dbReference>
<dbReference type="SMART" id="SM00220">
    <property type="entry name" value="S_TKc"/>
    <property type="match status" value="1"/>
</dbReference>
<feature type="domain" description="Protein kinase" evidence="5">
    <location>
        <begin position="88"/>
        <end position="327"/>
    </location>
</feature>
<dbReference type="OrthoDB" id="3738511at2759"/>
<sequence>MASGERKRDKRFPGSDLFSSLGQELTLPRNSKNEATKVPEVPKLNSTKRKRLEVPQLNSPINFPPPNPSPPYKEGSIPTETSPWEHYERAYDIELGGSVTRVSKIPEAEDVIGGSVIRVSKIPETEDMFTLRSFSNSDTEKLDLLSHFKHKNILTTYEVFPYANKFYVISEDTEVSLEEFIIARPDEVQLAAITSQVLDAIIYFATKGLVHGGITCSNIVLTKKGVVKIANLENCSEIDSKNRRSDVQALGKVMQQLMENGTEDRRLGLRDPSSWSKDAVDFLSLTMTETAKQLSKHPFFEKGEDCKGGSIGFLGRGFCLSILQTLT</sequence>
<evidence type="ECO:0000313" key="6">
    <source>
        <dbReference type="EMBL" id="OCK79043.1"/>
    </source>
</evidence>
<dbReference type="PROSITE" id="PS50011">
    <property type="entry name" value="PROTEIN_KINASE_DOM"/>
    <property type="match status" value="1"/>
</dbReference>
<keyword evidence="3" id="KW-0067">ATP-binding</keyword>
<dbReference type="AlphaFoldDB" id="A0A8E2E871"/>
<keyword evidence="7" id="KW-1185">Reference proteome</keyword>
<dbReference type="InterPro" id="IPR011009">
    <property type="entry name" value="Kinase-like_dom_sf"/>
</dbReference>